<dbReference type="VEuPathDB" id="FungiDB:I303_00431"/>
<feature type="region of interest" description="Disordered" evidence="1">
    <location>
        <begin position="1"/>
        <end position="39"/>
    </location>
</feature>
<keyword evidence="4" id="KW-1185">Reference proteome</keyword>
<name>A0A1A6AEY8_9TREE</name>
<sequence length="132" mass="15063">MPTENDLPPPYFPLADHLPHPPSLDDNPQSTSTHDLSGIPLLPLHSQPAVLDQAALRVYQRAMEDYQRSSSPSHWGRYRHGKLLIPFDEPEKPLILELIRMIAKMFAPPELILRNHQSRMTTWGMVGTYGVY</sequence>
<evidence type="ECO:0000256" key="1">
    <source>
        <dbReference type="SAM" id="MobiDB-lite"/>
    </source>
</evidence>
<gene>
    <name evidence="2" type="ORF">I303_00431</name>
    <name evidence="3" type="ORF">I303_100432</name>
</gene>
<evidence type="ECO:0000313" key="2">
    <source>
        <dbReference type="EMBL" id="OBR88614.1"/>
    </source>
</evidence>
<dbReference type="EMBL" id="KI894027">
    <property type="protein sequence ID" value="OBR88614.1"/>
    <property type="molecule type" value="Genomic_DNA"/>
</dbReference>
<proteinExistence type="predicted"/>
<feature type="compositionally biased region" description="Polar residues" evidence="1">
    <location>
        <begin position="26"/>
        <end position="35"/>
    </location>
</feature>
<reference evidence="3" key="3">
    <citation type="submission" date="2024-02" db="EMBL/GenBank/DDBJ databases">
        <title>Comparative genomics of Cryptococcus and Kwoniella reveals pathogenesis evolution and contrasting modes of karyotype evolution via chromosome fusion or intercentromeric recombination.</title>
        <authorList>
            <person name="Coelho M.A."/>
            <person name="David-Palma M."/>
            <person name="Shea T."/>
            <person name="Bowers K."/>
            <person name="McGinley-Smith S."/>
            <person name="Mohammad A.W."/>
            <person name="Gnirke A."/>
            <person name="Yurkov A.M."/>
            <person name="Nowrousian M."/>
            <person name="Sun S."/>
            <person name="Cuomo C.A."/>
            <person name="Heitman J."/>
        </authorList>
    </citation>
    <scope>NUCLEOTIDE SEQUENCE</scope>
    <source>
        <strain evidence="3">CBS 10117</strain>
    </source>
</reference>
<dbReference type="AlphaFoldDB" id="A0A1A6AEY8"/>
<protein>
    <submittedName>
        <fullName evidence="2">Uncharacterized protein</fullName>
    </submittedName>
</protein>
<dbReference type="GeneID" id="28964130"/>
<dbReference type="Proteomes" id="UP000078595">
    <property type="component" value="Chromosome 1"/>
</dbReference>
<accession>A0A1A6AEY8</accession>
<reference evidence="2" key="1">
    <citation type="submission" date="2013-07" db="EMBL/GenBank/DDBJ databases">
        <title>The Genome Sequence of Cryptococcus dejecticola CBS10117.</title>
        <authorList>
            <consortium name="The Broad Institute Genome Sequencing Platform"/>
            <person name="Cuomo C."/>
            <person name="Litvintseva A."/>
            <person name="Chen Y."/>
            <person name="Heitman J."/>
            <person name="Sun S."/>
            <person name="Springer D."/>
            <person name="Dromer F."/>
            <person name="Young S.K."/>
            <person name="Zeng Q."/>
            <person name="Gargeya S."/>
            <person name="Fitzgerald M."/>
            <person name="Abouelleil A."/>
            <person name="Alvarado L."/>
            <person name="Berlin A.M."/>
            <person name="Chapman S.B."/>
            <person name="Dewar J."/>
            <person name="Goldberg J."/>
            <person name="Griggs A."/>
            <person name="Gujja S."/>
            <person name="Hansen M."/>
            <person name="Howarth C."/>
            <person name="Imamovic A."/>
            <person name="Larimer J."/>
            <person name="McCowan C."/>
            <person name="Murphy C."/>
            <person name="Pearson M."/>
            <person name="Priest M."/>
            <person name="Roberts A."/>
            <person name="Saif S."/>
            <person name="Shea T."/>
            <person name="Sykes S."/>
            <person name="Wortman J."/>
            <person name="Nusbaum C."/>
            <person name="Birren B."/>
        </authorList>
    </citation>
    <scope>NUCLEOTIDE SEQUENCE [LARGE SCALE GENOMIC DNA]</scope>
    <source>
        <strain evidence="2">CBS 10117</strain>
    </source>
</reference>
<dbReference type="OrthoDB" id="10449044at2759"/>
<evidence type="ECO:0000313" key="3">
    <source>
        <dbReference type="EMBL" id="WWC57897.1"/>
    </source>
</evidence>
<dbReference type="KEGG" id="kdj:28964130"/>
<evidence type="ECO:0000313" key="4">
    <source>
        <dbReference type="Proteomes" id="UP000078595"/>
    </source>
</evidence>
<reference evidence="3" key="2">
    <citation type="submission" date="2013-07" db="EMBL/GenBank/DDBJ databases">
        <authorList>
            <consortium name="The Broad Institute Genome Sequencing Platform"/>
            <person name="Cuomo C."/>
            <person name="Litvintseva A."/>
            <person name="Chen Y."/>
            <person name="Heitman J."/>
            <person name="Sun S."/>
            <person name="Springer D."/>
            <person name="Dromer F."/>
            <person name="Young S.K."/>
            <person name="Zeng Q."/>
            <person name="Gargeya S."/>
            <person name="Fitzgerald M."/>
            <person name="Abouelleil A."/>
            <person name="Alvarado L."/>
            <person name="Berlin A.M."/>
            <person name="Chapman S.B."/>
            <person name="Dewar J."/>
            <person name="Goldberg J."/>
            <person name="Griggs A."/>
            <person name="Gujja S."/>
            <person name="Hansen M."/>
            <person name="Howarth C."/>
            <person name="Imamovic A."/>
            <person name="Larimer J."/>
            <person name="McCowan C."/>
            <person name="Murphy C."/>
            <person name="Pearson M."/>
            <person name="Priest M."/>
            <person name="Roberts A."/>
            <person name="Saif S."/>
            <person name="Shea T."/>
            <person name="Sykes S."/>
            <person name="Wortman J."/>
            <person name="Nusbaum C."/>
            <person name="Birren B."/>
        </authorList>
    </citation>
    <scope>NUCLEOTIDE SEQUENCE</scope>
    <source>
        <strain evidence="3">CBS 10117</strain>
    </source>
</reference>
<dbReference type="EMBL" id="CP144530">
    <property type="protein sequence ID" value="WWC57897.1"/>
    <property type="molecule type" value="Genomic_DNA"/>
</dbReference>
<organism evidence="2">
    <name type="scientific">Kwoniella dejecticola CBS 10117</name>
    <dbReference type="NCBI Taxonomy" id="1296121"/>
    <lineage>
        <taxon>Eukaryota</taxon>
        <taxon>Fungi</taxon>
        <taxon>Dikarya</taxon>
        <taxon>Basidiomycota</taxon>
        <taxon>Agaricomycotina</taxon>
        <taxon>Tremellomycetes</taxon>
        <taxon>Tremellales</taxon>
        <taxon>Cryptococcaceae</taxon>
        <taxon>Kwoniella</taxon>
    </lineage>
</organism>
<dbReference type="RefSeq" id="XP_018266456.1">
    <property type="nucleotide sequence ID" value="XM_018403802.1"/>
</dbReference>